<feature type="transmembrane region" description="Helical" evidence="5">
    <location>
        <begin position="76"/>
        <end position="94"/>
    </location>
</feature>
<dbReference type="InterPro" id="IPR036259">
    <property type="entry name" value="MFS_trans_sf"/>
</dbReference>
<dbReference type="Gene3D" id="1.20.1250.20">
    <property type="entry name" value="MFS general substrate transporter like domains"/>
    <property type="match status" value="1"/>
</dbReference>
<feature type="transmembrane region" description="Helical" evidence="5">
    <location>
        <begin position="47"/>
        <end position="67"/>
    </location>
</feature>
<dbReference type="KEGG" id="afo:Afer_1490"/>
<dbReference type="GO" id="GO:0022857">
    <property type="term" value="F:transmembrane transporter activity"/>
    <property type="evidence" value="ECO:0007669"/>
    <property type="project" value="InterPro"/>
</dbReference>
<feature type="transmembrane region" description="Helical" evidence="5">
    <location>
        <begin position="366"/>
        <end position="387"/>
    </location>
</feature>
<feature type="transmembrane region" description="Helical" evidence="5">
    <location>
        <begin position="337"/>
        <end position="360"/>
    </location>
</feature>
<evidence type="ECO:0000313" key="7">
    <source>
        <dbReference type="EMBL" id="ACU54413.1"/>
    </source>
</evidence>
<evidence type="ECO:0000256" key="1">
    <source>
        <dbReference type="ARBA" id="ARBA00004651"/>
    </source>
</evidence>
<protein>
    <submittedName>
        <fullName evidence="7">Major facilitator superfamily MFS_1</fullName>
    </submittedName>
</protein>
<feature type="transmembrane region" description="Helical" evidence="5">
    <location>
        <begin position="160"/>
        <end position="183"/>
    </location>
</feature>
<dbReference type="PANTHER" id="PTHR42910:SF1">
    <property type="entry name" value="MAJOR FACILITATOR SUPERFAMILY (MFS) PROFILE DOMAIN-CONTAINING PROTEIN"/>
    <property type="match status" value="1"/>
</dbReference>
<feature type="transmembrane region" description="Helical" evidence="5">
    <location>
        <begin position="134"/>
        <end position="154"/>
    </location>
</feature>
<keyword evidence="4 5" id="KW-0472">Membrane</keyword>
<keyword evidence="2 5" id="KW-0812">Transmembrane</keyword>
<dbReference type="EMBL" id="CP001631">
    <property type="protein sequence ID" value="ACU54413.1"/>
    <property type="molecule type" value="Genomic_DNA"/>
</dbReference>
<feature type="transmembrane region" description="Helical" evidence="5">
    <location>
        <begin position="241"/>
        <end position="262"/>
    </location>
</feature>
<name>C7M0A5_ACIFD</name>
<dbReference type="InterPro" id="IPR020846">
    <property type="entry name" value="MFS_dom"/>
</dbReference>
<dbReference type="Pfam" id="PF07690">
    <property type="entry name" value="MFS_1"/>
    <property type="match status" value="1"/>
</dbReference>
<evidence type="ECO:0000259" key="6">
    <source>
        <dbReference type="PROSITE" id="PS50850"/>
    </source>
</evidence>
<feature type="transmembrane region" description="Helical" evidence="5">
    <location>
        <begin position="298"/>
        <end position="316"/>
    </location>
</feature>
<feature type="domain" description="Major facilitator superfamily (MFS) profile" evidence="6">
    <location>
        <begin position="10"/>
        <end position="385"/>
    </location>
</feature>
<dbReference type="Proteomes" id="UP000000771">
    <property type="component" value="Chromosome"/>
</dbReference>
<organism evidence="7 8">
    <name type="scientific">Acidimicrobium ferrooxidans (strain DSM 10331 / JCM 15462 / NBRC 103882 / ICP)</name>
    <dbReference type="NCBI Taxonomy" id="525909"/>
    <lineage>
        <taxon>Bacteria</taxon>
        <taxon>Bacillati</taxon>
        <taxon>Actinomycetota</taxon>
        <taxon>Acidimicrobiia</taxon>
        <taxon>Acidimicrobiales</taxon>
        <taxon>Acidimicrobiaceae</taxon>
        <taxon>Acidimicrobium</taxon>
    </lineage>
</organism>
<gene>
    <name evidence="7" type="ordered locus">Afer_1490</name>
</gene>
<keyword evidence="3 5" id="KW-1133">Transmembrane helix</keyword>
<dbReference type="eggNOG" id="COG2814">
    <property type="taxonomic scope" value="Bacteria"/>
</dbReference>
<dbReference type="STRING" id="525909.Afer_1490"/>
<dbReference type="PANTHER" id="PTHR42910">
    <property type="entry name" value="TRANSPORTER SCO4007-RELATED"/>
    <property type="match status" value="1"/>
</dbReference>
<accession>C7M0A5</accession>
<feature type="transmembrane region" description="Helical" evidence="5">
    <location>
        <begin position="100"/>
        <end position="122"/>
    </location>
</feature>
<dbReference type="GO" id="GO:0005886">
    <property type="term" value="C:plasma membrane"/>
    <property type="evidence" value="ECO:0007669"/>
    <property type="project" value="UniProtKB-SubCell"/>
</dbReference>
<dbReference type="InterPro" id="IPR011701">
    <property type="entry name" value="MFS"/>
</dbReference>
<proteinExistence type="predicted"/>
<dbReference type="PROSITE" id="PS50850">
    <property type="entry name" value="MFS"/>
    <property type="match status" value="1"/>
</dbReference>
<dbReference type="OrthoDB" id="9815356at2"/>
<sequence length="415" mass="43159">MPRQRAPRLPLVLLALVAGVTVANTYYLQPLLHVIADTFGLRGGSPGLLVTVTQAGYVIGLGTLLPLGDRFDRRRLMLITIVVSAAFDLLVAFAGNVVVFAIGLLGLGVFSSVAQLAVTYAAAAAEPARRARSVAAVMAGLLSGIVLARTYAGWLAQVAGVRAVFVVAGVACIVLALAIARWLPHERVAKERSLVVLYRTAMALLRREPLLRLRAGLGFLSFAAFSMFWTTMALALSGPPFHLSTGVIGLFGFAGLAGVLAARVVGHQADRGRAGVTTVASFSLIALSWLALAVDRSSLLWFVVLTATLDAGIQGAQLSNQAAIYLLAPGAQGRVTMVYMVCYFLGGVAGSSSASLLYGVGGFRTVAVAGVVVGVLGLVIMAAAGFAERRWRERARATGTSGTPEGGVARLDEVA</sequence>
<dbReference type="HOGENOM" id="CLU_001265_23_0_11"/>
<dbReference type="CDD" id="cd17324">
    <property type="entry name" value="MFS_NepI_like"/>
    <property type="match status" value="1"/>
</dbReference>
<keyword evidence="8" id="KW-1185">Reference proteome</keyword>
<dbReference type="SUPFAM" id="SSF103473">
    <property type="entry name" value="MFS general substrate transporter"/>
    <property type="match status" value="1"/>
</dbReference>
<dbReference type="RefSeq" id="WP_015798892.1">
    <property type="nucleotide sequence ID" value="NC_013124.1"/>
</dbReference>
<evidence type="ECO:0000313" key="8">
    <source>
        <dbReference type="Proteomes" id="UP000000771"/>
    </source>
</evidence>
<feature type="transmembrane region" description="Helical" evidence="5">
    <location>
        <begin position="274"/>
        <end position="292"/>
    </location>
</feature>
<reference evidence="7 8" key="1">
    <citation type="journal article" date="2009" name="Stand. Genomic Sci.">
        <title>Complete genome sequence of Acidimicrobium ferrooxidans type strain (ICP).</title>
        <authorList>
            <person name="Clum A."/>
            <person name="Nolan M."/>
            <person name="Lang E."/>
            <person name="Glavina Del Rio T."/>
            <person name="Tice H."/>
            <person name="Copeland A."/>
            <person name="Cheng J.F."/>
            <person name="Lucas S."/>
            <person name="Chen F."/>
            <person name="Bruce D."/>
            <person name="Goodwin L."/>
            <person name="Pitluck S."/>
            <person name="Ivanova N."/>
            <person name="Mavrommatis K."/>
            <person name="Mikhailova N."/>
            <person name="Pati A."/>
            <person name="Chen A."/>
            <person name="Palaniappan K."/>
            <person name="Goker M."/>
            <person name="Spring S."/>
            <person name="Land M."/>
            <person name="Hauser L."/>
            <person name="Chang Y.J."/>
            <person name="Jeffries C.C."/>
            <person name="Chain P."/>
            <person name="Bristow J."/>
            <person name="Eisen J.A."/>
            <person name="Markowitz V."/>
            <person name="Hugenholtz P."/>
            <person name="Kyrpides N.C."/>
            <person name="Klenk H.P."/>
            <person name="Lapidus A."/>
        </authorList>
    </citation>
    <scope>NUCLEOTIDE SEQUENCE [LARGE SCALE GENOMIC DNA]</scope>
    <source>
        <strain evidence="8">DSM 10331 / JCM 15462 / NBRC 103882 / ICP</strain>
    </source>
</reference>
<evidence type="ECO:0000256" key="5">
    <source>
        <dbReference type="SAM" id="Phobius"/>
    </source>
</evidence>
<evidence type="ECO:0000256" key="4">
    <source>
        <dbReference type="ARBA" id="ARBA00023136"/>
    </source>
</evidence>
<dbReference type="AlphaFoldDB" id="C7M0A5"/>
<comment type="subcellular location">
    <subcellularLocation>
        <location evidence="1">Cell membrane</location>
        <topology evidence="1">Multi-pass membrane protein</topology>
    </subcellularLocation>
</comment>
<feature type="transmembrane region" description="Helical" evidence="5">
    <location>
        <begin position="215"/>
        <end position="235"/>
    </location>
</feature>
<evidence type="ECO:0000256" key="3">
    <source>
        <dbReference type="ARBA" id="ARBA00022989"/>
    </source>
</evidence>
<evidence type="ECO:0000256" key="2">
    <source>
        <dbReference type="ARBA" id="ARBA00022692"/>
    </source>
</evidence>